<accession>A0A166A0B5</accession>
<evidence type="ECO:0000313" key="2">
    <source>
        <dbReference type="Proteomes" id="UP000076798"/>
    </source>
</evidence>
<sequence>MIRPSFATPGLRCLLAHKIMTSSTRRYRSLAFQRFIEDSTWLKQMRIVRLGPALSVSATPRDRGIASRLDDACYPVDTTNSFLSREHNHKRIWNMTIFLTSIYRVCSWFGRCLWRHVLAYCAKTPQASGQTLLWLLLVSPQPSHTWVVVCRRLYQPQPLLKMLIEC</sequence>
<dbReference type="EMBL" id="KV428164">
    <property type="protein sequence ID" value="KZT34826.1"/>
    <property type="molecule type" value="Genomic_DNA"/>
</dbReference>
<dbReference type="Proteomes" id="UP000076798">
    <property type="component" value="Unassembled WGS sequence"/>
</dbReference>
<reference evidence="1 2" key="1">
    <citation type="journal article" date="2016" name="Mol. Biol. Evol.">
        <title>Comparative Genomics of Early-Diverging Mushroom-Forming Fungi Provides Insights into the Origins of Lignocellulose Decay Capabilities.</title>
        <authorList>
            <person name="Nagy L.G."/>
            <person name="Riley R."/>
            <person name="Tritt A."/>
            <person name="Adam C."/>
            <person name="Daum C."/>
            <person name="Floudas D."/>
            <person name="Sun H."/>
            <person name="Yadav J.S."/>
            <person name="Pangilinan J."/>
            <person name="Larsson K.H."/>
            <person name="Matsuura K."/>
            <person name="Barry K."/>
            <person name="Labutti K."/>
            <person name="Kuo R."/>
            <person name="Ohm R.A."/>
            <person name="Bhattacharya S.S."/>
            <person name="Shirouzu T."/>
            <person name="Yoshinaga Y."/>
            <person name="Martin F.M."/>
            <person name="Grigoriev I.V."/>
            <person name="Hibbett D.S."/>
        </authorList>
    </citation>
    <scope>NUCLEOTIDE SEQUENCE [LARGE SCALE GENOMIC DNA]</scope>
    <source>
        <strain evidence="1 2">HHB10207 ss-3</strain>
    </source>
</reference>
<gene>
    <name evidence="1" type="ORF">SISSUDRAFT_243478</name>
</gene>
<protein>
    <submittedName>
        <fullName evidence="1">Uncharacterized protein</fullName>
    </submittedName>
</protein>
<dbReference type="AlphaFoldDB" id="A0A166A0B5"/>
<proteinExistence type="predicted"/>
<evidence type="ECO:0000313" key="1">
    <source>
        <dbReference type="EMBL" id="KZT34826.1"/>
    </source>
</evidence>
<keyword evidence="2" id="KW-1185">Reference proteome</keyword>
<name>A0A166A0B5_9AGAM</name>
<organism evidence="1 2">
    <name type="scientific">Sistotremastrum suecicum HHB10207 ss-3</name>
    <dbReference type="NCBI Taxonomy" id="1314776"/>
    <lineage>
        <taxon>Eukaryota</taxon>
        <taxon>Fungi</taxon>
        <taxon>Dikarya</taxon>
        <taxon>Basidiomycota</taxon>
        <taxon>Agaricomycotina</taxon>
        <taxon>Agaricomycetes</taxon>
        <taxon>Sistotremastrales</taxon>
        <taxon>Sistotremastraceae</taxon>
        <taxon>Sistotremastrum</taxon>
    </lineage>
</organism>